<feature type="transmembrane region" description="Helical" evidence="2">
    <location>
        <begin position="485"/>
        <end position="505"/>
    </location>
</feature>
<accession>A0A7H0H6K7</accession>
<keyword evidence="4" id="KW-1185">Reference proteome</keyword>
<protein>
    <submittedName>
        <fullName evidence="3">ABC transporter permease</fullName>
    </submittedName>
</protein>
<dbReference type="AlphaFoldDB" id="A0A7H0H6K7"/>
<dbReference type="Pfam" id="PF19814">
    <property type="entry name" value="DUF6297"/>
    <property type="match status" value="1"/>
</dbReference>
<evidence type="ECO:0000313" key="4">
    <source>
        <dbReference type="Proteomes" id="UP000516117"/>
    </source>
</evidence>
<proteinExistence type="predicted"/>
<sequence length="583" mass="61775">MARPAAEVRPRRRPRDRPRQPRAAPARGDRGARDPAGRLMSVTDPRFLDVGVVDEKQLKLLMRDWRRGRADRNVWQALSDGYVMVFSIVLVGAMVISSIVRAQQVVAVCDTDGCVAARGLLPWASVAGLLAFTLVLSRMFGPIVASAAEGFWLMDADTDRRKLLAGRLFGAIGVTVVVGALAGALVAALTGSSLAHVGIWALAGGLGAAGLVAFAAAEQGLDRTWVVTVVQSVLAVVALGTLVLLVAGAAGWVNLSQVSTLAVELALIIAGVGLLLMIGAGLLAYRRLRNVRRQRLTSGGSLLSGLQGAAFALEFALIRDILVEARARRKGHVRPTRGSGSGTTALVLRDVQRLWRQPVSLLLLAGTVIVPYAVQALGLASLNPPISALVLMTALIPFMNSLRVLTRTKGLQRCFPFDPSQIKTAAMVVPAILALLWTVLTVPAFMGLAGGVAASVTDALSAALVTGIAGLLAAVRWVSAKPADYSGPIVATGFGAMPPGLMFSLLRGFDIVALVTLPIVFGWSAWISLVIALIAFFILRSGMDKDSLMEQQEEQKKLLGEEKARRQGLSTGNKQKIQVQRKR</sequence>
<evidence type="ECO:0000256" key="1">
    <source>
        <dbReference type="SAM" id="MobiDB-lite"/>
    </source>
</evidence>
<dbReference type="KEGG" id="tdf:H9L22_01280"/>
<feature type="transmembrane region" description="Helical" evidence="2">
    <location>
        <begin position="197"/>
        <end position="217"/>
    </location>
</feature>
<feature type="transmembrane region" description="Helical" evidence="2">
    <location>
        <begin position="359"/>
        <end position="380"/>
    </location>
</feature>
<feature type="compositionally biased region" description="Basic and acidic residues" evidence="1">
    <location>
        <begin position="27"/>
        <end position="36"/>
    </location>
</feature>
<reference evidence="3 4" key="1">
    <citation type="submission" date="2020-08" db="EMBL/GenBank/DDBJ databases">
        <title>Genome sequence of Tessaracoccus defluvii JCM 17540T.</title>
        <authorList>
            <person name="Hyun D.-W."/>
            <person name="Bae J.-W."/>
        </authorList>
    </citation>
    <scope>NUCLEOTIDE SEQUENCE [LARGE SCALE GENOMIC DNA]</scope>
    <source>
        <strain evidence="3 4">JCM 17540</strain>
    </source>
</reference>
<feature type="compositionally biased region" description="Basic and acidic residues" evidence="1">
    <location>
        <begin position="552"/>
        <end position="565"/>
    </location>
</feature>
<feature type="transmembrane region" description="Helical" evidence="2">
    <location>
        <begin position="426"/>
        <end position="453"/>
    </location>
</feature>
<keyword evidence="2" id="KW-1133">Transmembrane helix</keyword>
<feature type="transmembrane region" description="Helical" evidence="2">
    <location>
        <begin position="265"/>
        <end position="285"/>
    </location>
</feature>
<feature type="transmembrane region" description="Helical" evidence="2">
    <location>
        <begin position="120"/>
        <end position="147"/>
    </location>
</feature>
<feature type="transmembrane region" description="Helical" evidence="2">
    <location>
        <begin position="82"/>
        <end position="100"/>
    </location>
</feature>
<feature type="transmembrane region" description="Helical" evidence="2">
    <location>
        <begin position="229"/>
        <end position="253"/>
    </location>
</feature>
<feature type="region of interest" description="Disordered" evidence="1">
    <location>
        <begin position="1"/>
        <end position="39"/>
    </location>
</feature>
<feature type="transmembrane region" description="Helical" evidence="2">
    <location>
        <begin position="168"/>
        <end position="191"/>
    </location>
</feature>
<feature type="compositionally biased region" description="Polar residues" evidence="1">
    <location>
        <begin position="568"/>
        <end position="583"/>
    </location>
</feature>
<evidence type="ECO:0000313" key="3">
    <source>
        <dbReference type="EMBL" id="QNP56173.1"/>
    </source>
</evidence>
<name>A0A7H0H6K7_9ACTN</name>
<feature type="transmembrane region" description="Helical" evidence="2">
    <location>
        <begin position="459"/>
        <end position="478"/>
    </location>
</feature>
<dbReference type="EMBL" id="CP060789">
    <property type="protein sequence ID" value="QNP56173.1"/>
    <property type="molecule type" value="Genomic_DNA"/>
</dbReference>
<gene>
    <name evidence="3" type="ORF">H9L22_01280</name>
</gene>
<organism evidence="3 4">
    <name type="scientific">Tessaracoccus defluvii</name>
    <dbReference type="NCBI Taxonomy" id="1285901"/>
    <lineage>
        <taxon>Bacteria</taxon>
        <taxon>Bacillati</taxon>
        <taxon>Actinomycetota</taxon>
        <taxon>Actinomycetes</taxon>
        <taxon>Propionibacteriales</taxon>
        <taxon>Propionibacteriaceae</taxon>
        <taxon>Tessaracoccus</taxon>
    </lineage>
</organism>
<evidence type="ECO:0000256" key="2">
    <source>
        <dbReference type="SAM" id="Phobius"/>
    </source>
</evidence>
<feature type="transmembrane region" description="Helical" evidence="2">
    <location>
        <begin position="511"/>
        <end position="539"/>
    </location>
</feature>
<keyword evidence="2" id="KW-0472">Membrane</keyword>
<feature type="transmembrane region" description="Helical" evidence="2">
    <location>
        <begin position="386"/>
        <end position="405"/>
    </location>
</feature>
<feature type="region of interest" description="Disordered" evidence="1">
    <location>
        <begin position="552"/>
        <end position="583"/>
    </location>
</feature>
<dbReference type="Proteomes" id="UP000516117">
    <property type="component" value="Chromosome"/>
</dbReference>
<keyword evidence="2" id="KW-0812">Transmembrane</keyword>
<dbReference type="InterPro" id="IPR046264">
    <property type="entry name" value="DUF6297"/>
</dbReference>